<evidence type="ECO:0000256" key="8">
    <source>
        <dbReference type="ARBA" id="ARBA00023012"/>
    </source>
</evidence>
<dbReference type="SUPFAM" id="SSF55874">
    <property type="entry name" value="ATPase domain of HSP90 chaperone/DNA topoisomerase II/histidine kinase"/>
    <property type="match status" value="1"/>
</dbReference>
<gene>
    <name evidence="10" type="ORF">JGI23_01744</name>
</gene>
<keyword evidence="4" id="KW-0808">Transferase</keyword>
<evidence type="ECO:0000256" key="5">
    <source>
        <dbReference type="ARBA" id="ARBA00022741"/>
    </source>
</evidence>
<evidence type="ECO:0000259" key="9">
    <source>
        <dbReference type="PROSITE" id="PS50109"/>
    </source>
</evidence>
<dbReference type="InterPro" id="IPR003661">
    <property type="entry name" value="HisK_dim/P_dom"/>
</dbReference>
<organism evidence="10 11">
    <name type="scientific">Candidatus Chryseopegocella kryptomonas</name>
    <dbReference type="NCBI Taxonomy" id="1633643"/>
    <lineage>
        <taxon>Bacteria</taxon>
        <taxon>Pseudomonadati</taxon>
        <taxon>Candidatus Kryptoniota</taxon>
        <taxon>Candidatus Chryseopegocella</taxon>
    </lineage>
</organism>
<feature type="non-terminal residue" evidence="10">
    <location>
        <position position="1"/>
    </location>
</feature>
<reference evidence="11" key="1">
    <citation type="submission" date="2015-11" db="EMBL/GenBank/DDBJ databases">
        <authorList>
            <person name="Varghese N."/>
        </authorList>
    </citation>
    <scope>NUCLEOTIDE SEQUENCE [LARGE SCALE GENOMIC DNA]</scope>
    <source>
        <strain evidence="11">JGI-23</strain>
    </source>
</reference>
<keyword evidence="6 10" id="KW-0418">Kinase</keyword>
<dbReference type="EC" id="2.7.13.3" evidence="2"/>
<dbReference type="GO" id="GO:0005524">
    <property type="term" value="F:ATP binding"/>
    <property type="evidence" value="ECO:0007669"/>
    <property type="project" value="UniProtKB-KW"/>
</dbReference>
<comment type="catalytic activity">
    <reaction evidence="1">
        <text>ATP + protein L-histidine = ADP + protein N-phospho-L-histidine.</text>
        <dbReference type="EC" id="2.7.13.3"/>
    </reaction>
</comment>
<dbReference type="SMART" id="SM00387">
    <property type="entry name" value="HATPase_c"/>
    <property type="match status" value="1"/>
</dbReference>
<evidence type="ECO:0000313" key="11">
    <source>
        <dbReference type="Proteomes" id="UP000199197"/>
    </source>
</evidence>
<evidence type="ECO:0000256" key="2">
    <source>
        <dbReference type="ARBA" id="ARBA00012438"/>
    </source>
</evidence>
<name>A0A0P1NXC6_9BACT</name>
<protein>
    <recommendedName>
        <fullName evidence="2">histidine kinase</fullName>
        <ecNumber evidence="2">2.7.13.3</ecNumber>
    </recommendedName>
</protein>
<dbReference type="Proteomes" id="UP000199197">
    <property type="component" value="Unassembled WGS sequence"/>
</dbReference>
<dbReference type="GO" id="GO:0000155">
    <property type="term" value="F:phosphorelay sensor kinase activity"/>
    <property type="evidence" value="ECO:0007669"/>
    <property type="project" value="InterPro"/>
</dbReference>
<proteinExistence type="predicted"/>
<dbReference type="Pfam" id="PF02518">
    <property type="entry name" value="HATPase_c"/>
    <property type="match status" value="1"/>
</dbReference>
<dbReference type="PROSITE" id="PS50109">
    <property type="entry name" value="HIS_KIN"/>
    <property type="match status" value="1"/>
</dbReference>
<evidence type="ECO:0000256" key="7">
    <source>
        <dbReference type="ARBA" id="ARBA00022840"/>
    </source>
</evidence>
<dbReference type="InterPro" id="IPR003594">
    <property type="entry name" value="HATPase_dom"/>
</dbReference>
<keyword evidence="3" id="KW-0597">Phosphoprotein</keyword>
<dbReference type="PRINTS" id="PR00344">
    <property type="entry name" value="BCTRLSENSOR"/>
</dbReference>
<dbReference type="SMART" id="SM00388">
    <property type="entry name" value="HisKA"/>
    <property type="match status" value="1"/>
</dbReference>
<dbReference type="Gene3D" id="3.30.565.10">
    <property type="entry name" value="Histidine kinase-like ATPase, C-terminal domain"/>
    <property type="match status" value="1"/>
</dbReference>
<dbReference type="InterPro" id="IPR005467">
    <property type="entry name" value="His_kinase_dom"/>
</dbReference>
<keyword evidence="8" id="KW-0902">Two-component regulatory system</keyword>
<dbReference type="EMBL" id="CZVW01000025">
    <property type="protein sequence ID" value="CUT04538.1"/>
    <property type="molecule type" value="Genomic_DNA"/>
</dbReference>
<dbReference type="Gene3D" id="3.40.50.2300">
    <property type="match status" value="1"/>
</dbReference>
<evidence type="ECO:0000256" key="4">
    <source>
        <dbReference type="ARBA" id="ARBA00022679"/>
    </source>
</evidence>
<keyword evidence="5" id="KW-0547">Nucleotide-binding</keyword>
<feature type="domain" description="Histidine kinase" evidence="9">
    <location>
        <begin position="16"/>
        <end position="251"/>
    </location>
</feature>
<dbReference type="RefSeq" id="WP_234697288.1">
    <property type="nucleotide sequence ID" value="NZ_CZVW01000025.1"/>
</dbReference>
<keyword evidence="11" id="KW-1185">Reference proteome</keyword>
<accession>A0A0P1NXC6</accession>
<evidence type="ECO:0000256" key="6">
    <source>
        <dbReference type="ARBA" id="ARBA00022777"/>
    </source>
</evidence>
<evidence type="ECO:0000256" key="3">
    <source>
        <dbReference type="ARBA" id="ARBA00022553"/>
    </source>
</evidence>
<dbReference type="SUPFAM" id="SSF47384">
    <property type="entry name" value="Homodimeric domain of signal transducing histidine kinase"/>
    <property type="match status" value="1"/>
</dbReference>
<evidence type="ECO:0000313" key="10">
    <source>
        <dbReference type="EMBL" id="CUT04538.1"/>
    </source>
</evidence>
<dbReference type="AlphaFoldDB" id="A0A0P1NXC6"/>
<dbReference type="Pfam" id="PF00512">
    <property type="entry name" value="HisKA"/>
    <property type="match status" value="1"/>
</dbReference>
<dbReference type="PANTHER" id="PTHR43065:SF46">
    <property type="entry name" value="C4-DICARBOXYLATE TRANSPORT SENSOR PROTEIN DCTB"/>
    <property type="match status" value="1"/>
</dbReference>
<dbReference type="PANTHER" id="PTHR43065">
    <property type="entry name" value="SENSOR HISTIDINE KINASE"/>
    <property type="match status" value="1"/>
</dbReference>
<keyword evidence="7" id="KW-0067">ATP-binding</keyword>
<sequence>IRHLQRVESIGTFTMGMAHDFNNILQIIVASAQMIDLKFQRGELKKEDLKKYIDNIISISNRGAELIKRLKIFTRKEIPNAEILDFEQVVLNTVDLLRSLFPKFIDIEVRSNCAGVKVYGSRIEIQQAFLNIAINAKDAIVEKKEKGMLNENGKILIETCVKDITLEDADIFKVNPGKYVCVSVSDNGIGMDEKTKSRIFEPFFTTKRPEIGTGLGMATVFGIVTSHGGFITVDSKLGEGTKVAFYLPVVSIDEIPKVGQKVKEVEKGTGATVMIICENQNLKSKLKSFFESKGVEILFADDKVIAVKVLNENSEKIGTILIDSKTPRLKLKDTIAELKILKPSVKIILLYSTQETSEIEGVEVIENPESEMEKLIELARL</sequence>
<dbReference type="InterPro" id="IPR036890">
    <property type="entry name" value="HATPase_C_sf"/>
</dbReference>
<dbReference type="InterPro" id="IPR004358">
    <property type="entry name" value="Sig_transdc_His_kin-like_C"/>
</dbReference>
<dbReference type="InterPro" id="IPR036097">
    <property type="entry name" value="HisK_dim/P_sf"/>
</dbReference>
<evidence type="ECO:0000256" key="1">
    <source>
        <dbReference type="ARBA" id="ARBA00000085"/>
    </source>
</evidence>
<dbReference type="Gene3D" id="1.10.287.130">
    <property type="match status" value="1"/>
</dbReference>